<reference evidence="1 2" key="1">
    <citation type="submission" date="2024-07" db="EMBL/GenBank/DDBJ databases">
        <authorList>
            <person name="Akdeniz Z."/>
        </authorList>
    </citation>
    <scope>NUCLEOTIDE SEQUENCE [LARGE SCALE GENOMIC DNA]</scope>
</reference>
<organism evidence="1 2">
    <name type="scientific">Hexamita inflata</name>
    <dbReference type="NCBI Taxonomy" id="28002"/>
    <lineage>
        <taxon>Eukaryota</taxon>
        <taxon>Metamonada</taxon>
        <taxon>Diplomonadida</taxon>
        <taxon>Hexamitidae</taxon>
        <taxon>Hexamitinae</taxon>
        <taxon>Hexamita</taxon>
    </lineage>
</organism>
<proteinExistence type="predicted"/>
<comment type="caution">
    <text evidence="1">The sequence shown here is derived from an EMBL/GenBank/DDBJ whole genome shotgun (WGS) entry which is preliminary data.</text>
</comment>
<keyword evidence="2" id="KW-1185">Reference proteome</keyword>
<evidence type="ECO:0000313" key="1">
    <source>
        <dbReference type="EMBL" id="CAL6011005.1"/>
    </source>
</evidence>
<dbReference type="Proteomes" id="UP001642409">
    <property type="component" value="Unassembled WGS sequence"/>
</dbReference>
<accession>A0ABP1I922</accession>
<name>A0ABP1I922_9EUKA</name>
<evidence type="ECO:0000313" key="2">
    <source>
        <dbReference type="Proteomes" id="UP001642409"/>
    </source>
</evidence>
<sequence>MIQIREQYLMLYFITTLPETKRNDTLGEIYNRYIQRLVIQLFYQLVTKILHSAATTTALPRLSAPRPSLHYFLFEVHNGAHNFKIRSALKTNWKTKQKIPDYSNRENGLFAPRKLQQEPNAHQGSNYNGEGSDQELILGDNHMFDFSALSSAIRLNSRRTWCTHSSIYGMKSRRDNSTEGRGMNIAMQKAITGR</sequence>
<protein>
    <submittedName>
        <fullName evidence="1">Hypothetical_protein</fullName>
    </submittedName>
</protein>
<dbReference type="EMBL" id="CAXDID020000062">
    <property type="protein sequence ID" value="CAL6011005.1"/>
    <property type="molecule type" value="Genomic_DNA"/>
</dbReference>
<gene>
    <name evidence="1" type="ORF">HINF_LOCUS22383</name>
</gene>